<evidence type="ECO:0000313" key="3">
    <source>
        <dbReference type="Proteomes" id="UP000292052"/>
    </source>
</evidence>
<gene>
    <name evidence="2" type="ORF">BDFB_000048</name>
</gene>
<dbReference type="InterPro" id="IPR036915">
    <property type="entry name" value="Cyclin-like_sf"/>
</dbReference>
<organism evidence="2 3">
    <name type="scientific">Asbolus verrucosus</name>
    <name type="common">Desert ironclad beetle</name>
    <dbReference type="NCBI Taxonomy" id="1661398"/>
    <lineage>
        <taxon>Eukaryota</taxon>
        <taxon>Metazoa</taxon>
        <taxon>Ecdysozoa</taxon>
        <taxon>Arthropoda</taxon>
        <taxon>Hexapoda</taxon>
        <taxon>Insecta</taxon>
        <taxon>Pterygota</taxon>
        <taxon>Neoptera</taxon>
        <taxon>Endopterygota</taxon>
        <taxon>Coleoptera</taxon>
        <taxon>Polyphaga</taxon>
        <taxon>Cucujiformia</taxon>
        <taxon>Tenebrionidae</taxon>
        <taxon>Pimeliinae</taxon>
        <taxon>Asbolus</taxon>
    </lineage>
</organism>
<comment type="caution">
    <text evidence="2">The sequence shown here is derived from an EMBL/GenBank/DDBJ whole genome shotgun (WGS) entry which is preliminary data.</text>
</comment>
<sequence length="310" mass="36426">MEKQSKGRSRPMPDASNIKNITYKLEEALANEDEFICNYSERKPWEVTMSARDGAVHVMRFLKVWFDLPQTIFFSAVSYLDLFLARMKVQEKYLPCLSVSCFNVAAANHGFKINTSQLVMLSQSKCSVKDMERMSTIITQKLNLENLNDCNPLDLFKIYMDIFKYIAVQFKTEALLNRMLQWQQLCTRLEVLICDSSCAFYKPSVLALAFIHFEMERFLSREIPKKSNYYSMEMFYILAVMIELQSLCKIDSSDYASCFEAVKKTLKEYDSRKRSRYCQKLAWRFSISTHALSRYTHNNYYSMLNTIEEE</sequence>
<evidence type="ECO:0000313" key="2">
    <source>
        <dbReference type="EMBL" id="RZC40022.1"/>
    </source>
</evidence>
<proteinExistence type="predicted"/>
<protein>
    <submittedName>
        <fullName evidence="2">Cyclin-G2</fullName>
    </submittedName>
</protein>
<dbReference type="OrthoDB" id="769138at2759"/>
<dbReference type="InterPro" id="IPR039361">
    <property type="entry name" value="Cyclin"/>
</dbReference>
<dbReference type="Proteomes" id="UP000292052">
    <property type="component" value="Unassembled WGS sequence"/>
</dbReference>
<dbReference type="Gene3D" id="1.10.472.10">
    <property type="entry name" value="Cyclin-like"/>
    <property type="match status" value="1"/>
</dbReference>
<dbReference type="AlphaFoldDB" id="A0A482W4D8"/>
<dbReference type="SUPFAM" id="SSF47954">
    <property type="entry name" value="Cyclin-like"/>
    <property type="match status" value="1"/>
</dbReference>
<dbReference type="Pfam" id="PF00134">
    <property type="entry name" value="Cyclin_N"/>
    <property type="match status" value="1"/>
</dbReference>
<feature type="domain" description="Cyclin N-terminal" evidence="1">
    <location>
        <begin position="39"/>
        <end position="143"/>
    </location>
</feature>
<name>A0A482W4D8_ASBVE</name>
<accession>A0A482W4D8</accession>
<dbReference type="EMBL" id="QDEB01029642">
    <property type="protein sequence ID" value="RZC40022.1"/>
    <property type="molecule type" value="Genomic_DNA"/>
</dbReference>
<reference evidence="2 3" key="1">
    <citation type="submission" date="2017-03" db="EMBL/GenBank/DDBJ databases">
        <title>Genome of the blue death feigning beetle - Asbolus verrucosus.</title>
        <authorList>
            <person name="Rider S.D."/>
        </authorList>
    </citation>
    <scope>NUCLEOTIDE SEQUENCE [LARGE SCALE GENOMIC DNA]</scope>
    <source>
        <strain evidence="2">Butters</strain>
        <tissue evidence="2">Head and leg muscle</tissue>
    </source>
</reference>
<evidence type="ECO:0000259" key="1">
    <source>
        <dbReference type="Pfam" id="PF00134"/>
    </source>
</evidence>
<keyword evidence="3" id="KW-1185">Reference proteome</keyword>
<dbReference type="FunFam" id="1.10.472.10:FF:000006">
    <property type="entry name" value="Cyclin I"/>
    <property type="match status" value="1"/>
</dbReference>
<dbReference type="InterPro" id="IPR006671">
    <property type="entry name" value="Cyclin_N"/>
</dbReference>
<dbReference type="STRING" id="1661398.A0A482W4D8"/>
<dbReference type="PANTHER" id="PTHR10177">
    <property type="entry name" value="CYCLINS"/>
    <property type="match status" value="1"/>
</dbReference>